<dbReference type="GO" id="GO:0051646">
    <property type="term" value="P:mitochondrion localization"/>
    <property type="evidence" value="ECO:0000318"/>
    <property type="project" value="GO_Central"/>
</dbReference>
<dbReference type="HOGENOM" id="CLU_356160_0_0_1"/>
<sequence>MENLITQCEIDEICSFKDAKKVCKKYAISMEGLKTLGDFKERLGLMLRNETIQNYKSNSLIKRFKGAVAKFREAKMRIIDLLESANQFILQELEPELVDIVKAFDQHYLENIQKCIKHLRNMECPILVTGEVSAGKSSFINLLLNESVLPVGHLHTTTCICELRSSRDSVFKQFTWDSSKKKLEESQVIPIENISNIAAKIKSSMNSVSSKNIFTDFVVKWRSSTSNLVEDNWNEEEQNLSNTSVDGICIDRSDSDDLELTCGKVEIYSDFPLLKDGIFLVDSPGIGETCLATKQIVNYLPNACSIIYIINAANAGGIQEDRLVRLITEEQNLEKEKLKRFSAESAIFICNKWDTIPKAERSTVKNKIKEKLALIWPNFRDSQLITLSTENARSHLKANFVSNDLKAVYSLLGQLLEDSLKGAIVNYSSWFHSLLGVMANRYRLFDTRSFMHNDGKSSYLHLLKYRNNEAKSIMASQNFHSEPEKIINHGTAHISISLLQFLKTEDFKEGMSSWKLEDIPIREKIVDIKKVARGLFCDRFIRLLMMWEKQNGELRLFYDNVQRSLRAQYSDILQAMEDLENSLQLDTSSIDSLPDLSMISSFEEIKPQLDFTVATRKKSWQSFYAGAGIITGTVGSGIAAAVAGASMAEGIATAAVGGVIGGVTGGIGLIISLISIAIIDGVLIAASIDRQRKTILQVMKGNAASVVSELANENKASEIAQAYTTPIRKANEDMRKQIFQHLEANEELIIRIFENDFSITSDIAVAKIDIINKLRTRINDVLKTYDSDI</sequence>
<keyword evidence="1" id="KW-1133">Transmembrane helix</keyword>
<dbReference type="Gene3D" id="3.40.50.300">
    <property type="entry name" value="P-loop containing nucleotide triphosphate hydrolases"/>
    <property type="match status" value="1"/>
</dbReference>
<dbReference type="Proteomes" id="UP000009022">
    <property type="component" value="Unassembled WGS sequence"/>
</dbReference>
<dbReference type="InterPro" id="IPR045063">
    <property type="entry name" value="Dynamin_N"/>
</dbReference>
<keyword evidence="1" id="KW-0812">Transmembrane</keyword>
<dbReference type="eggNOG" id="ENOG502S53H">
    <property type="taxonomic scope" value="Eukaryota"/>
</dbReference>
<dbReference type="SUPFAM" id="SSF52540">
    <property type="entry name" value="P-loop containing nucleoside triphosphate hydrolases"/>
    <property type="match status" value="1"/>
</dbReference>
<protein>
    <recommendedName>
        <fullName evidence="2">Dynamin N-terminal domain-containing protein</fullName>
    </recommendedName>
</protein>
<dbReference type="GO" id="GO:0003924">
    <property type="term" value="F:GTPase activity"/>
    <property type="evidence" value="ECO:0000318"/>
    <property type="project" value="GO_Central"/>
</dbReference>
<dbReference type="PhylomeDB" id="B3RTF7"/>
<accession>B3RTF7</accession>
<feature type="transmembrane region" description="Helical" evidence="1">
    <location>
        <begin position="651"/>
        <end position="684"/>
    </location>
</feature>
<dbReference type="Pfam" id="PF00350">
    <property type="entry name" value="Dynamin_N"/>
    <property type="match status" value="1"/>
</dbReference>
<evidence type="ECO:0000259" key="2">
    <source>
        <dbReference type="Pfam" id="PF00350"/>
    </source>
</evidence>
<keyword evidence="1" id="KW-0472">Membrane</keyword>
<feature type="transmembrane region" description="Helical" evidence="1">
    <location>
        <begin position="623"/>
        <end position="645"/>
    </location>
</feature>
<dbReference type="STRING" id="10228.B3RTF7"/>
<dbReference type="GeneID" id="6752426"/>
<dbReference type="CTD" id="6752426"/>
<dbReference type="RefSeq" id="XP_002111213.1">
    <property type="nucleotide sequence ID" value="XM_002111177.1"/>
</dbReference>
<evidence type="ECO:0000256" key="1">
    <source>
        <dbReference type="SAM" id="Phobius"/>
    </source>
</evidence>
<organism evidence="3 4">
    <name type="scientific">Trichoplax adhaerens</name>
    <name type="common">Trichoplax reptans</name>
    <dbReference type="NCBI Taxonomy" id="10228"/>
    <lineage>
        <taxon>Eukaryota</taxon>
        <taxon>Metazoa</taxon>
        <taxon>Placozoa</taxon>
        <taxon>Uniplacotomia</taxon>
        <taxon>Trichoplacea</taxon>
        <taxon>Trichoplacidae</taxon>
        <taxon>Trichoplax</taxon>
    </lineage>
</organism>
<evidence type="ECO:0000313" key="4">
    <source>
        <dbReference type="Proteomes" id="UP000009022"/>
    </source>
</evidence>
<dbReference type="InParanoid" id="B3RTF7"/>
<dbReference type="InterPro" id="IPR027417">
    <property type="entry name" value="P-loop_NTPase"/>
</dbReference>
<dbReference type="GO" id="GO:0005741">
    <property type="term" value="C:mitochondrial outer membrane"/>
    <property type="evidence" value="ECO:0000318"/>
    <property type="project" value="GO_Central"/>
</dbReference>
<feature type="domain" description="Dynamin N-terminal" evidence="2">
    <location>
        <begin position="126"/>
        <end position="316"/>
    </location>
</feature>
<dbReference type="KEGG" id="tad:TRIADDRAFT_54949"/>
<evidence type="ECO:0000313" key="3">
    <source>
        <dbReference type="EMBL" id="EDV27217.1"/>
    </source>
</evidence>
<dbReference type="PANTHER" id="PTHR26392">
    <property type="entry name" value="MITOGEN-ACTIVATED PROTEIN KINASE KINASE KINASE 7-RELATED"/>
    <property type="match status" value="1"/>
</dbReference>
<dbReference type="EMBL" id="DS985243">
    <property type="protein sequence ID" value="EDV27217.1"/>
    <property type="molecule type" value="Genomic_DNA"/>
</dbReference>
<name>B3RTF7_TRIAD</name>
<dbReference type="OrthoDB" id="8927528at2759"/>
<dbReference type="GO" id="GO:0008053">
    <property type="term" value="P:mitochondrial fusion"/>
    <property type="evidence" value="ECO:0000318"/>
    <property type="project" value="GO_Central"/>
</dbReference>
<keyword evidence="4" id="KW-1185">Reference proteome</keyword>
<gene>
    <name evidence="3" type="ORF">TRIADDRAFT_54949</name>
</gene>
<dbReference type="PANTHER" id="PTHR26392:SF92">
    <property type="entry name" value="PROTEIN KINASE DOMAIN-CONTAINING PROTEIN"/>
    <property type="match status" value="1"/>
</dbReference>
<proteinExistence type="predicted"/>
<reference evidence="3 4" key="1">
    <citation type="journal article" date="2008" name="Nature">
        <title>The Trichoplax genome and the nature of placozoans.</title>
        <authorList>
            <person name="Srivastava M."/>
            <person name="Begovic E."/>
            <person name="Chapman J."/>
            <person name="Putnam N.H."/>
            <person name="Hellsten U."/>
            <person name="Kawashima T."/>
            <person name="Kuo A."/>
            <person name="Mitros T."/>
            <person name="Salamov A."/>
            <person name="Carpenter M.L."/>
            <person name="Signorovitch A.Y."/>
            <person name="Moreno M.A."/>
            <person name="Kamm K."/>
            <person name="Grimwood J."/>
            <person name="Schmutz J."/>
            <person name="Shapiro H."/>
            <person name="Grigoriev I.V."/>
            <person name="Buss L.W."/>
            <person name="Schierwater B."/>
            <person name="Dellaporta S.L."/>
            <person name="Rokhsar D.S."/>
        </authorList>
    </citation>
    <scope>NUCLEOTIDE SEQUENCE [LARGE SCALE GENOMIC DNA]</scope>
    <source>
        <strain evidence="3 4">Grell-BS-1999</strain>
    </source>
</reference>
<dbReference type="AlphaFoldDB" id="B3RTF7"/>